<dbReference type="Pfam" id="PF08486">
    <property type="entry name" value="SpoIID"/>
    <property type="match status" value="1"/>
</dbReference>
<evidence type="ECO:0000313" key="3">
    <source>
        <dbReference type="Proteomes" id="UP001164909"/>
    </source>
</evidence>
<dbReference type="Proteomes" id="UP001164909">
    <property type="component" value="Chromosome"/>
</dbReference>
<feature type="domain" description="Sporulation stage II protein D amidase enhancer LytB N-terminal" evidence="1">
    <location>
        <begin position="87"/>
        <end position="194"/>
    </location>
</feature>
<dbReference type="NCBIfam" id="TIGR02669">
    <property type="entry name" value="SpoIID_LytB"/>
    <property type="match status" value="1"/>
</dbReference>
<sequence>MKGEVMRRQLKKAFLIDTIFMAAAVLLLLIANIAMALKNTAAQDDSSAFGFQTSGKENTEKSFLINSENAEKAGVAKAEIYINLLRKDTKKVERMSLEEYVVGAVAAEMPAEFPIEALKAQAVACRTYAMRKVARKLLHSGYERQKVYLCDDFAHCQAYIDKNQMKQKWGKNFTKYYQKLCSAVMATKGEVLVYNGEIIDCLFHAASGGRTEDAREVFGQSIPYLKSVVSRGEEACPKFSGEFYFSCDEFVKRLKSFYPNLKLSAKDIASQVKVLQRTNTQRVKMVKVGNIKISGEKFRQIFGLYSTEFWIYPQQSRIEIRTRGYGHGLGMSQWGAGYLARQGKSYKEILFYYYKNVKIYRVKLKV</sequence>
<keyword evidence="3" id="KW-1185">Reference proteome</keyword>
<dbReference type="InterPro" id="IPR014225">
    <property type="entry name" value="Spore_II_D_firmicutes"/>
</dbReference>
<dbReference type="RefSeq" id="WP_045168557.1">
    <property type="nucleotide sequence ID" value="NZ_CP113865.1"/>
</dbReference>
<organism evidence="2 3">
    <name type="scientific">Caldicellulosiruptor morganii</name>
    <dbReference type="NCBI Taxonomy" id="1387555"/>
    <lineage>
        <taxon>Bacteria</taxon>
        <taxon>Bacillati</taxon>
        <taxon>Bacillota</taxon>
        <taxon>Bacillota incertae sedis</taxon>
        <taxon>Caldicellulosiruptorales</taxon>
        <taxon>Caldicellulosiruptoraceae</taxon>
        <taxon>Caldicellulosiruptor</taxon>
    </lineage>
</organism>
<proteinExistence type="predicted"/>
<reference evidence="2" key="1">
    <citation type="submission" date="2022-12" db="EMBL/GenBank/DDBJ databases">
        <authorList>
            <person name="Bing R.G."/>
            <person name="Willard D.J."/>
            <person name="Manesh M.J.H."/>
            <person name="Laemthong T."/>
            <person name="Crosby J.R."/>
            <person name="Kelly R.M."/>
        </authorList>
    </citation>
    <scope>NUCLEOTIDE SEQUENCE</scope>
    <source>
        <strain evidence="2">DSM 8990</strain>
    </source>
</reference>
<evidence type="ECO:0000259" key="1">
    <source>
        <dbReference type="Pfam" id="PF08486"/>
    </source>
</evidence>
<evidence type="ECO:0000313" key="2">
    <source>
        <dbReference type="EMBL" id="WAM33935.1"/>
    </source>
</evidence>
<name>A0ABY7BN35_9FIRM</name>
<dbReference type="InterPro" id="IPR013486">
    <property type="entry name" value="SpoIID/LytB"/>
</dbReference>
<dbReference type="InterPro" id="IPR013693">
    <property type="entry name" value="SpoIID/LytB_N"/>
</dbReference>
<dbReference type="NCBIfam" id="TIGR02870">
    <property type="entry name" value="spore_II_D"/>
    <property type="match status" value="1"/>
</dbReference>
<protein>
    <submittedName>
        <fullName evidence="2">Stage II sporulation protein D</fullName>
    </submittedName>
</protein>
<dbReference type="EMBL" id="CP113865">
    <property type="protein sequence ID" value="WAM33935.1"/>
    <property type="molecule type" value="Genomic_DNA"/>
</dbReference>
<accession>A0ABY7BN35</accession>
<gene>
    <name evidence="2" type="primary">spoIID</name>
    <name evidence="2" type="ORF">OTK00_000076</name>
</gene>